<dbReference type="RefSeq" id="XP_038075201.1">
    <property type="nucleotide sequence ID" value="XM_038219273.1"/>
</dbReference>
<organism evidence="4 5">
    <name type="scientific">Patiria miniata</name>
    <name type="common">Bat star</name>
    <name type="synonym">Asterina miniata</name>
    <dbReference type="NCBI Taxonomy" id="46514"/>
    <lineage>
        <taxon>Eukaryota</taxon>
        <taxon>Metazoa</taxon>
        <taxon>Echinodermata</taxon>
        <taxon>Eleutherozoa</taxon>
        <taxon>Asterozoa</taxon>
        <taxon>Asteroidea</taxon>
        <taxon>Valvatacea</taxon>
        <taxon>Valvatida</taxon>
        <taxon>Asterinidae</taxon>
        <taxon>Patiria</taxon>
    </lineage>
</organism>
<dbReference type="InterPro" id="IPR004562">
    <property type="entry name" value="LipoylTrfase_LipoateP_Ligase"/>
</dbReference>
<dbReference type="Pfam" id="PF21948">
    <property type="entry name" value="LplA-B_cat"/>
    <property type="match status" value="1"/>
</dbReference>
<sequence>MCSRGALSNACPAMPAMYQRNVCHNLAKYLRRVFLKNGKSKYEMFHHQSPWISSNRRYCHAIQRGVVYESVSSDVFTNLAFEDWVYNNLDLSTTNLLLLWRNDPCVVIGRHQNPWAECQLRQLWGSNVKLARRRSGGGTVYHDLGNLNCTFFTDRKRYNRKENLELITNALRSTWPGLDVTVSCRDDILLDNFFKVSGSSAKLGRQIAYHHCTLLHSVNTPELKSLLHSKKEGLTNRATQSVESAVKNLSDVEPSVRHSSLVDVIAEKFYSQYQPLYENKVYPVDPSSEVDWPGVLSSREELGSWNWVYGKTPQFSVQRSHTDVSVLVHVHHARILGVVIQALDGWIDTGLIQELTGHLAGTKFWPKDVAEITEAFLGAVIVDADTRQKLHLICKLLLETLS</sequence>
<evidence type="ECO:0000259" key="3">
    <source>
        <dbReference type="PROSITE" id="PS51733"/>
    </source>
</evidence>
<dbReference type="Gene3D" id="3.30.390.50">
    <property type="entry name" value="CO dehydrogenase flavoprotein, C-terminal domain"/>
    <property type="match status" value="1"/>
</dbReference>
<accession>A0A914BH35</accession>
<dbReference type="InterPro" id="IPR004143">
    <property type="entry name" value="BPL_LPL_catalytic"/>
</dbReference>
<dbReference type="SUPFAM" id="SSF55681">
    <property type="entry name" value="Class II aaRS and biotin synthetases"/>
    <property type="match status" value="1"/>
</dbReference>
<evidence type="ECO:0000313" key="4">
    <source>
        <dbReference type="EnsemblMetazoa" id="XP_038075201.1"/>
    </source>
</evidence>
<evidence type="ECO:0000256" key="1">
    <source>
        <dbReference type="ARBA" id="ARBA00005085"/>
    </source>
</evidence>
<dbReference type="OMA" id="RYQNWDW"/>
<dbReference type="OrthoDB" id="201621at2759"/>
<dbReference type="Proteomes" id="UP000887568">
    <property type="component" value="Unplaced"/>
</dbReference>
<keyword evidence="5" id="KW-1185">Reference proteome</keyword>
<dbReference type="GO" id="GO:0009249">
    <property type="term" value="P:protein lipoylation"/>
    <property type="evidence" value="ECO:0007669"/>
    <property type="project" value="InterPro"/>
</dbReference>
<name>A0A914BH35_PATMI</name>
<protein>
    <recommendedName>
        <fullName evidence="3">BPL/LPL catalytic domain-containing protein</fullName>
    </recommendedName>
</protein>
<dbReference type="PANTHER" id="PTHR12561:SF3">
    <property type="entry name" value="LIPOYLTRANSFERASE 1, MITOCHONDRIAL"/>
    <property type="match status" value="1"/>
</dbReference>
<feature type="domain" description="BPL/LPL catalytic" evidence="3">
    <location>
        <begin position="91"/>
        <end position="277"/>
    </location>
</feature>
<evidence type="ECO:0000256" key="2">
    <source>
        <dbReference type="ARBA" id="ARBA00008242"/>
    </source>
</evidence>
<dbReference type="CDD" id="cd16443">
    <property type="entry name" value="LplA"/>
    <property type="match status" value="1"/>
</dbReference>
<dbReference type="PROSITE" id="PS51733">
    <property type="entry name" value="BPL_LPL_CATALYTIC"/>
    <property type="match status" value="1"/>
</dbReference>
<comment type="similarity">
    <text evidence="2">Belongs to the LplA family.</text>
</comment>
<dbReference type="GeneID" id="119742982"/>
<dbReference type="PANTHER" id="PTHR12561">
    <property type="entry name" value="LIPOATE-PROTEIN LIGASE"/>
    <property type="match status" value="1"/>
</dbReference>
<proteinExistence type="inferred from homology"/>
<dbReference type="GO" id="GO:0017118">
    <property type="term" value="F:lipoyltransferase activity"/>
    <property type="evidence" value="ECO:0007669"/>
    <property type="project" value="TreeGrafter"/>
</dbReference>
<dbReference type="InterPro" id="IPR045864">
    <property type="entry name" value="aa-tRNA-synth_II/BPL/LPL"/>
</dbReference>
<comment type="pathway">
    <text evidence="1">Protein modification; protein lipoylation via exogenous pathway; protein N(6)-(lipoyl)lysine from lipoate: step 2/2.</text>
</comment>
<dbReference type="EnsemblMetazoa" id="XM_038219273.1">
    <property type="protein sequence ID" value="XP_038075201.1"/>
    <property type="gene ID" value="LOC119742982"/>
</dbReference>
<dbReference type="GO" id="GO:0005739">
    <property type="term" value="C:mitochondrion"/>
    <property type="evidence" value="ECO:0007669"/>
    <property type="project" value="TreeGrafter"/>
</dbReference>
<reference evidence="4" key="1">
    <citation type="submission" date="2022-11" db="UniProtKB">
        <authorList>
            <consortium name="EnsemblMetazoa"/>
        </authorList>
    </citation>
    <scope>IDENTIFICATION</scope>
</reference>
<dbReference type="FunFam" id="3.30.930.10:FF:000045">
    <property type="entry name" value="lipoyltransferase 1, mitochondrial"/>
    <property type="match status" value="1"/>
</dbReference>
<dbReference type="AlphaFoldDB" id="A0A914BH35"/>
<dbReference type="Gene3D" id="3.30.930.10">
    <property type="entry name" value="Bira Bifunctional Protein, Domain 2"/>
    <property type="match status" value="1"/>
</dbReference>
<evidence type="ECO:0000313" key="5">
    <source>
        <dbReference type="Proteomes" id="UP000887568"/>
    </source>
</evidence>